<proteinExistence type="predicted"/>
<protein>
    <submittedName>
        <fullName evidence="2">Uncharacterized protein</fullName>
    </submittedName>
</protein>
<dbReference type="Proteomes" id="UP000823941">
    <property type="component" value="Chromosome 18"/>
</dbReference>
<sequence length="106" mass="12025">MDEMRRPVRGSLPLVWILAAVFAVDAVKIVIEPLPKAYTCAASEACRQWICNDQLKVSMAARRVDDEWRSSYSGHCRPFYALRMPGPCYSEGRFVTLKRMTPASLD</sequence>
<dbReference type="EMBL" id="JAHIBW010000018">
    <property type="protein sequence ID" value="KAG7302064.1"/>
    <property type="molecule type" value="Genomic_DNA"/>
</dbReference>
<feature type="chain" id="PRO_5046221491" evidence="1">
    <location>
        <begin position="27"/>
        <end position="106"/>
    </location>
</feature>
<organism evidence="2 3">
    <name type="scientific">Plutella xylostella</name>
    <name type="common">Diamondback moth</name>
    <name type="synonym">Plutella maculipennis</name>
    <dbReference type="NCBI Taxonomy" id="51655"/>
    <lineage>
        <taxon>Eukaryota</taxon>
        <taxon>Metazoa</taxon>
        <taxon>Ecdysozoa</taxon>
        <taxon>Arthropoda</taxon>
        <taxon>Hexapoda</taxon>
        <taxon>Insecta</taxon>
        <taxon>Pterygota</taxon>
        <taxon>Neoptera</taxon>
        <taxon>Endopterygota</taxon>
        <taxon>Lepidoptera</taxon>
        <taxon>Glossata</taxon>
        <taxon>Ditrysia</taxon>
        <taxon>Yponomeutoidea</taxon>
        <taxon>Plutellidae</taxon>
        <taxon>Plutella</taxon>
    </lineage>
</organism>
<accession>A0ABQ7QAA2</accession>
<evidence type="ECO:0000313" key="2">
    <source>
        <dbReference type="EMBL" id="KAG7302064.1"/>
    </source>
</evidence>
<evidence type="ECO:0000313" key="3">
    <source>
        <dbReference type="Proteomes" id="UP000823941"/>
    </source>
</evidence>
<reference evidence="2 3" key="1">
    <citation type="submission" date="2021-06" db="EMBL/GenBank/DDBJ databases">
        <title>A haploid diamondback moth (Plutella xylostella L.) genome assembly resolves 31 chromosomes and identifies a diamide resistance mutation.</title>
        <authorList>
            <person name="Ward C.M."/>
            <person name="Perry K.D."/>
            <person name="Baker G."/>
            <person name="Powis K."/>
            <person name="Heckel D.G."/>
            <person name="Baxter S.W."/>
        </authorList>
    </citation>
    <scope>NUCLEOTIDE SEQUENCE [LARGE SCALE GENOMIC DNA]</scope>
    <source>
        <strain evidence="2 3">LV</strain>
        <tissue evidence="2">Single pupa</tissue>
    </source>
</reference>
<keyword evidence="1" id="KW-0732">Signal</keyword>
<feature type="signal peptide" evidence="1">
    <location>
        <begin position="1"/>
        <end position="26"/>
    </location>
</feature>
<keyword evidence="3" id="KW-1185">Reference proteome</keyword>
<gene>
    <name evidence="2" type="ORF">JYU34_013522</name>
</gene>
<name>A0ABQ7QAA2_PLUXY</name>
<evidence type="ECO:0000256" key="1">
    <source>
        <dbReference type="SAM" id="SignalP"/>
    </source>
</evidence>
<comment type="caution">
    <text evidence="2">The sequence shown here is derived from an EMBL/GenBank/DDBJ whole genome shotgun (WGS) entry which is preliminary data.</text>
</comment>